<organism evidence="2 3">
    <name type="scientific">Tessaracoccus aquimaris</name>
    <dbReference type="NCBI Taxonomy" id="1332264"/>
    <lineage>
        <taxon>Bacteria</taxon>
        <taxon>Bacillati</taxon>
        <taxon>Actinomycetota</taxon>
        <taxon>Actinomycetes</taxon>
        <taxon>Propionibacteriales</taxon>
        <taxon>Propionibacteriaceae</taxon>
        <taxon>Tessaracoccus</taxon>
    </lineage>
</organism>
<gene>
    <name evidence="2" type="ORF">BW730_01130</name>
</gene>
<dbReference type="Pfam" id="PF09604">
    <property type="entry name" value="Potass_KdpF"/>
    <property type="match status" value="1"/>
</dbReference>
<reference evidence="3" key="1">
    <citation type="submission" date="2017-02" db="EMBL/GenBank/DDBJ databases">
        <title>Tessaracoccus aquaemaris sp. nov., isolated from the intestine of a Korean rockfish, Sebastes schlegelii, in a marine aquaculture pond.</title>
        <authorList>
            <person name="Tak E.J."/>
            <person name="Bae J.-W."/>
        </authorList>
    </citation>
    <scope>NUCLEOTIDE SEQUENCE [LARGE SCALE GENOMIC DNA]</scope>
    <source>
        <strain evidence="3">NSG39</strain>
    </source>
</reference>
<keyword evidence="1" id="KW-1133">Transmembrane helix</keyword>
<evidence type="ECO:0000256" key="1">
    <source>
        <dbReference type="SAM" id="Phobius"/>
    </source>
</evidence>
<accession>A0A1Q2CJT4</accession>
<dbReference type="GO" id="GO:0005886">
    <property type="term" value="C:plasma membrane"/>
    <property type="evidence" value="ECO:0007669"/>
    <property type="project" value="InterPro"/>
</dbReference>
<proteinExistence type="predicted"/>
<keyword evidence="1" id="KW-0812">Transmembrane</keyword>
<feature type="transmembrane region" description="Helical" evidence="1">
    <location>
        <begin position="6"/>
        <end position="24"/>
    </location>
</feature>
<protein>
    <recommendedName>
        <fullName evidence="4">Potassium-transporting ATPase subunit F</fullName>
    </recommendedName>
</protein>
<dbReference type="KEGG" id="tes:BW730_01130"/>
<dbReference type="AlphaFoldDB" id="A0A1Q2CJT4"/>
<evidence type="ECO:0000313" key="3">
    <source>
        <dbReference type="Proteomes" id="UP000188145"/>
    </source>
</evidence>
<keyword evidence="3" id="KW-1185">Reference proteome</keyword>
<keyword evidence="1" id="KW-0472">Membrane</keyword>
<dbReference type="Proteomes" id="UP000188145">
    <property type="component" value="Chromosome"/>
</dbReference>
<dbReference type="EMBL" id="CP019606">
    <property type="protein sequence ID" value="AQP46371.1"/>
    <property type="molecule type" value="Genomic_DNA"/>
</dbReference>
<name>A0A1Q2CJT4_9ACTN</name>
<evidence type="ECO:0008006" key="4">
    <source>
        <dbReference type="Google" id="ProtNLM"/>
    </source>
</evidence>
<evidence type="ECO:0000313" key="2">
    <source>
        <dbReference type="EMBL" id="AQP46371.1"/>
    </source>
</evidence>
<sequence>MTAFDIVATILAVAAICYLLAALVRPERFS</sequence>
<dbReference type="InterPro" id="IPR011726">
    <property type="entry name" value="KdpF"/>
</dbReference>
<dbReference type="GO" id="GO:0008556">
    <property type="term" value="F:P-type potassium transmembrane transporter activity"/>
    <property type="evidence" value="ECO:0007669"/>
    <property type="project" value="InterPro"/>
</dbReference>
<dbReference type="STRING" id="1332264.BW730_01130"/>
<dbReference type="RefSeq" id="WP_077684699.1">
    <property type="nucleotide sequence ID" value="NZ_CP019606.1"/>
</dbReference>